<dbReference type="OrthoDB" id="68600at2759"/>
<organism evidence="2 3">
    <name type="scientific">Phytophthora megakarya</name>
    <dbReference type="NCBI Taxonomy" id="4795"/>
    <lineage>
        <taxon>Eukaryota</taxon>
        <taxon>Sar</taxon>
        <taxon>Stramenopiles</taxon>
        <taxon>Oomycota</taxon>
        <taxon>Peronosporomycetes</taxon>
        <taxon>Peronosporales</taxon>
        <taxon>Peronosporaceae</taxon>
        <taxon>Phytophthora</taxon>
    </lineage>
</organism>
<feature type="region of interest" description="Disordered" evidence="1">
    <location>
        <begin position="200"/>
        <end position="226"/>
    </location>
</feature>
<sequence length="226" mass="24162">MSPSTQQTASFFWVKYGFDTITPPKMYNSNVSCAILRSFVKNNCAKDMEDLCKQKNIQLGIEMNALNKTLQAAQTRSANKSSVAQSGQDSRPSSGAASSQPITPNDSAIDDEIAEILATKTEIENQLQVVAEAAKLAKELAAGTVFVDLADDHGSRLKLDETSDARANTILKHRAHYTAVAVSVDDNGVSHAVPLLFKLQKPSPLEEKPPSRPSSGAAKATGTTVT</sequence>
<comment type="caution">
    <text evidence="2">The sequence shown here is derived from an EMBL/GenBank/DDBJ whole genome shotgun (WGS) entry which is preliminary data.</text>
</comment>
<keyword evidence="3" id="KW-1185">Reference proteome</keyword>
<reference evidence="3" key="1">
    <citation type="submission" date="2017-03" db="EMBL/GenBank/DDBJ databases">
        <title>Phytopthora megakarya and P. palmivora, two closely related causual agents of cacao black pod achieved similar genome size and gene model numbers by different mechanisms.</title>
        <authorList>
            <person name="Ali S."/>
            <person name="Shao J."/>
            <person name="Larry D.J."/>
            <person name="Kronmiller B."/>
            <person name="Shen D."/>
            <person name="Strem M.D."/>
            <person name="Melnick R.L."/>
            <person name="Guiltinan M.J."/>
            <person name="Tyler B.M."/>
            <person name="Meinhardt L.W."/>
            <person name="Bailey B.A."/>
        </authorList>
    </citation>
    <scope>NUCLEOTIDE SEQUENCE [LARGE SCALE GENOMIC DNA]</scope>
    <source>
        <strain evidence="3">zdho120</strain>
    </source>
</reference>
<evidence type="ECO:0000256" key="1">
    <source>
        <dbReference type="SAM" id="MobiDB-lite"/>
    </source>
</evidence>
<dbReference type="EMBL" id="NBNE01003213">
    <property type="protein sequence ID" value="OWZ08268.1"/>
    <property type="molecule type" value="Genomic_DNA"/>
</dbReference>
<evidence type="ECO:0000313" key="2">
    <source>
        <dbReference type="EMBL" id="OWZ08268.1"/>
    </source>
</evidence>
<dbReference type="AlphaFoldDB" id="A0A225VTL2"/>
<name>A0A225VTL2_9STRA</name>
<gene>
    <name evidence="2" type="ORF">PHMEG_00019219</name>
</gene>
<accession>A0A225VTL2</accession>
<protein>
    <submittedName>
        <fullName evidence="2">Uncharacterized protein</fullName>
    </submittedName>
</protein>
<proteinExistence type="predicted"/>
<evidence type="ECO:0000313" key="3">
    <source>
        <dbReference type="Proteomes" id="UP000198211"/>
    </source>
</evidence>
<feature type="region of interest" description="Disordered" evidence="1">
    <location>
        <begin position="72"/>
        <end position="106"/>
    </location>
</feature>
<dbReference type="Proteomes" id="UP000198211">
    <property type="component" value="Unassembled WGS sequence"/>
</dbReference>